<organism evidence="1">
    <name type="scientific">Arundo donax</name>
    <name type="common">Giant reed</name>
    <name type="synonym">Donax arundinaceus</name>
    <dbReference type="NCBI Taxonomy" id="35708"/>
    <lineage>
        <taxon>Eukaryota</taxon>
        <taxon>Viridiplantae</taxon>
        <taxon>Streptophyta</taxon>
        <taxon>Embryophyta</taxon>
        <taxon>Tracheophyta</taxon>
        <taxon>Spermatophyta</taxon>
        <taxon>Magnoliopsida</taxon>
        <taxon>Liliopsida</taxon>
        <taxon>Poales</taxon>
        <taxon>Poaceae</taxon>
        <taxon>PACMAD clade</taxon>
        <taxon>Arundinoideae</taxon>
        <taxon>Arundineae</taxon>
        <taxon>Arundo</taxon>
    </lineage>
</organism>
<name>A0A0A9EV05_ARUDO</name>
<protein>
    <submittedName>
        <fullName evidence="1">Uncharacterized protein</fullName>
    </submittedName>
</protein>
<accession>A0A0A9EV05</accession>
<reference evidence="1" key="2">
    <citation type="journal article" date="2015" name="Data Brief">
        <title>Shoot transcriptome of the giant reed, Arundo donax.</title>
        <authorList>
            <person name="Barrero R.A."/>
            <person name="Guerrero F.D."/>
            <person name="Moolhuijzen P."/>
            <person name="Goolsby J.A."/>
            <person name="Tidwell J."/>
            <person name="Bellgard S.E."/>
            <person name="Bellgard M.I."/>
        </authorList>
    </citation>
    <scope>NUCLEOTIDE SEQUENCE</scope>
    <source>
        <tissue evidence="1">Shoot tissue taken approximately 20 cm above the soil surface</tissue>
    </source>
</reference>
<dbReference type="EMBL" id="GBRH01193341">
    <property type="protein sequence ID" value="JAE04555.1"/>
    <property type="molecule type" value="Transcribed_RNA"/>
</dbReference>
<sequence length="61" mass="6509">MNGVPEAGTGKDGITAWLQTILHSAPPGGEKCSACLFSSSMFRRSSMRVTMFEAKLSSTLE</sequence>
<dbReference type="AlphaFoldDB" id="A0A0A9EV05"/>
<reference evidence="1" key="1">
    <citation type="submission" date="2014-09" db="EMBL/GenBank/DDBJ databases">
        <authorList>
            <person name="Magalhaes I.L.F."/>
            <person name="Oliveira U."/>
            <person name="Santos F.R."/>
            <person name="Vidigal T.H.D.A."/>
            <person name="Brescovit A.D."/>
            <person name="Santos A.J."/>
        </authorList>
    </citation>
    <scope>NUCLEOTIDE SEQUENCE</scope>
    <source>
        <tissue evidence="1">Shoot tissue taken approximately 20 cm above the soil surface</tissue>
    </source>
</reference>
<evidence type="ECO:0000313" key="1">
    <source>
        <dbReference type="EMBL" id="JAE04555.1"/>
    </source>
</evidence>
<proteinExistence type="predicted"/>